<dbReference type="AlphaFoldDB" id="A0A0A9ANF5"/>
<accession>A0A0A9ANF5</accession>
<proteinExistence type="predicted"/>
<reference evidence="1" key="2">
    <citation type="journal article" date="2015" name="Data Brief">
        <title>Shoot transcriptome of the giant reed, Arundo donax.</title>
        <authorList>
            <person name="Barrero R.A."/>
            <person name="Guerrero F.D."/>
            <person name="Moolhuijzen P."/>
            <person name="Goolsby J.A."/>
            <person name="Tidwell J."/>
            <person name="Bellgard S.E."/>
            <person name="Bellgard M.I."/>
        </authorList>
    </citation>
    <scope>NUCLEOTIDE SEQUENCE</scope>
    <source>
        <tissue evidence="1">Shoot tissue taken approximately 20 cm above the soil surface</tissue>
    </source>
</reference>
<organism evidence="1">
    <name type="scientific">Arundo donax</name>
    <name type="common">Giant reed</name>
    <name type="synonym">Donax arundinaceus</name>
    <dbReference type="NCBI Taxonomy" id="35708"/>
    <lineage>
        <taxon>Eukaryota</taxon>
        <taxon>Viridiplantae</taxon>
        <taxon>Streptophyta</taxon>
        <taxon>Embryophyta</taxon>
        <taxon>Tracheophyta</taxon>
        <taxon>Spermatophyta</taxon>
        <taxon>Magnoliopsida</taxon>
        <taxon>Liliopsida</taxon>
        <taxon>Poales</taxon>
        <taxon>Poaceae</taxon>
        <taxon>PACMAD clade</taxon>
        <taxon>Arundinoideae</taxon>
        <taxon>Arundineae</taxon>
        <taxon>Arundo</taxon>
    </lineage>
</organism>
<evidence type="ECO:0000313" key="1">
    <source>
        <dbReference type="EMBL" id="JAD53264.1"/>
    </source>
</evidence>
<protein>
    <submittedName>
        <fullName evidence="1">Uncharacterized protein</fullName>
    </submittedName>
</protein>
<name>A0A0A9ANF5_ARUDO</name>
<reference evidence="1" key="1">
    <citation type="submission" date="2014-09" db="EMBL/GenBank/DDBJ databases">
        <authorList>
            <person name="Magalhaes I.L.F."/>
            <person name="Oliveira U."/>
            <person name="Santos F.R."/>
            <person name="Vidigal T.H.D.A."/>
            <person name="Brescovit A.D."/>
            <person name="Santos A.J."/>
        </authorList>
    </citation>
    <scope>NUCLEOTIDE SEQUENCE</scope>
    <source>
        <tissue evidence="1">Shoot tissue taken approximately 20 cm above the soil surface</tissue>
    </source>
</reference>
<sequence>MDFCLHGGKCNSKIPSQSPKFPSNDKPVILLNTPCVGTSPSRWLKDRSSLYKDVIFSKLSGICPDK</sequence>
<dbReference type="EMBL" id="GBRH01244631">
    <property type="protein sequence ID" value="JAD53264.1"/>
    <property type="molecule type" value="Transcribed_RNA"/>
</dbReference>